<dbReference type="EMBL" id="JHEG02000059">
    <property type="protein sequence ID" value="KIE07226.1"/>
    <property type="molecule type" value="Genomic_DNA"/>
</dbReference>
<comment type="caution">
    <text evidence="2">The sequence shown here is derived from an EMBL/GenBank/DDBJ whole genome shotgun (WGS) entry which is preliminary data.</text>
</comment>
<protein>
    <submittedName>
        <fullName evidence="2">Uncharacterized protein</fullName>
    </submittedName>
</protein>
<keyword evidence="1" id="KW-0472">Membrane</keyword>
<proteinExistence type="predicted"/>
<dbReference type="AlphaFoldDB" id="A0A0C1N432"/>
<keyword evidence="1" id="KW-1133">Transmembrane helix</keyword>
<keyword evidence="1" id="KW-0812">Transmembrane</keyword>
<evidence type="ECO:0000256" key="1">
    <source>
        <dbReference type="SAM" id="Phobius"/>
    </source>
</evidence>
<evidence type="ECO:0000313" key="2">
    <source>
        <dbReference type="EMBL" id="KIE07226.1"/>
    </source>
</evidence>
<feature type="transmembrane region" description="Helical" evidence="1">
    <location>
        <begin position="80"/>
        <end position="100"/>
    </location>
</feature>
<reference evidence="2" key="1">
    <citation type="journal article" date="2015" name="Genome Announc.">
        <title>Draft Genome Sequence of Tolypothrix boutellei Strain VB521301.</title>
        <authorList>
            <person name="Chandrababunaidu M.M."/>
            <person name="Singh D."/>
            <person name="Sen D."/>
            <person name="Bhan S."/>
            <person name="Das S."/>
            <person name="Gupta A."/>
            <person name="Adhikary S.P."/>
            <person name="Tripathy S."/>
        </authorList>
    </citation>
    <scope>NUCLEOTIDE SEQUENCE</scope>
    <source>
        <strain evidence="2">VB521301</strain>
    </source>
</reference>
<accession>A0A0C1N432</accession>
<name>A0A0C1N432_9CYAN</name>
<sequence length="120" mass="13543">MVRASDSSGTISVKDSDPRSIKNAKKALNNFIGGFLDNMTLYCIVAYVVDALVCIWYYPIMPGIPWDKAIQYLMLGVFQYVNWSNVFGTIATLFMVEILVHTMISINMLHKFLVASSKEH</sequence>
<organism evidence="2">
    <name type="scientific">Tolypothrix bouteillei VB521301</name>
    <dbReference type="NCBI Taxonomy" id="1479485"/>
    <lineage>
        <taxon>Bacteria</taxon>
        <taxon>Bacillati</taxon>
        <taxon>Cyanobacteriota</taxon>
        <taxon>Cyanophyceae</taxon>
        <taxon>Nostocales</taxon>
        <taxon>Tolypothrichaceae</taxon>
        <taxon>Tolypothrix</taxon>
    </lineage>
</organism>
<gene>
    <name evidence="2" type="ORF">DA73_0239405</name>
</gene>
<feature type="transmembrane region" description="Helical" evidence="1">
    <location>
        <begin position="39"/>
        <end position="60"/>
    </location>
</feature>